<evidence type="ECO:0000259" key="2">
    <source>
        <dbReference type="PROSITE" id="PS50196"/>
    </source>
</evidence>
<dbReference type="AlphaFoldDB" id="A0AAE0RMI7"/>
<dbReference type="PROSITE" id="PS50196">
    <property type="entry name" value="RANBD1"/>
    <property type="match status" value="1"/>
</dbReference>
<dbReference type="Proteomes" id="UP001195483">
    <property type="component" value="Unassembled WGS sequence"/>
</dbReference>
<organism evidence="3 4">
    <name type="scientific">Potamilus streckersoni</name>
    <dbReference type="NCBI Taxonomy" id="2493646"/>
    <lineage>
        <taxon>Eukaryota</taxon>
        <taxon>Metazoa</taxon>
        <taxon>Spiralia</taxon>
        <taxon>Lophotrochozoa</taxon>
        <taxon>Mollusca</taxon>
        <taxon>Bivalvia</taxon>
        <taxon>Autobranchia</taxon>
        <taxon>Heteroconchia</taxon>
        <taxon>Palaeoheterodonta</taxon>
        <taxon>Unionida</taxon>
        <taxon>Unionoidea</taxon>
        <taxon>Unionidae</taxon>
        <taxon>Ambleminae</taxon>
        <taxon>Lampsilini</taxon>
        <taxon>Potamilus</taxon>
    </lineage>
</organism>
<reference evidence="3" key="2">
    <citation type="journal article" date="2021" name="Genome Biol. Evol.">
        <title>Developing a high-quality reference genome for a parasitic bivalve with doubly uniparental inheritance (Bivalvia: Unionida).</title>
        <authorList>
            <person name="Smith C.H."/>
        </authorList>
    </citation>
    <scope>NUCLEOTIDE SEQUENCE</scope>
    <source>
        <strain evidence="3">CHS0354</strain>
        <tissue evidence="3">Mantle</tissue>
    </source>
</reference>
<proteinExistence type="predicted"/>
<evidence type="ECO:0000313" key="4">
    <source>
        <dbReference type="Proteomes" id="UP001195483"/>
    </source>
</evidence>
<dbReference type="GO" id="GO:0005737">
    <property type="term" value="C:cytoplasm"/>
    <property type="evidence" value="ECO:0007669"/>
    <property type="project" value="TreeGrafter"/>
</dbReference>
<dbReference type="PANTHER" id="PTHR23138:SF94">
    <property type="entry name" value="RAN BINDING PROTEIN 1"/>
    <property type="match status" value="1"/>
</dbReference>
<dbReference type="GO" id="GO:0006913">
    <property type="term" value="P:nucleocytoplasmic transport"/>
    <property type="evidence" value="ECO:0007669"/>
    <property type="project" value="InterPro"/>
</dbReference>
<dbReference type="GO" id="GO:0005096">
    <property type="term" value="F:GTPase activator activity"/>
    <property type="evidence" value="ECO:0007669"/>
    <property type="project" value="TreeGrafter"/>
</dbReference>
<evidence type="ECO:0000256" key="1">
    <source>
        <dbReference type="SAM" id="MobiDB-lite"/>
    </source>
</evidence>
<accession>A0AAE0RMI7</accession>
<dbReference type="CDD" id="cd13179">
    <property type="entry name" value="RanBD_RanBP1"/>
    <property type="match status" value="1"/>
</dbReference>
<protein>
    <recommendedName>
        <fullName evidence="2">RanBD1 domain-containing protein</fullName>
    </recommendedName>
</protein>
<dbReference type="Pfam" id="PF00638">
    <property type="entry name" value="Ran_BP1"/>
    <property type="match status" value="1"/>
</dbReference>
<feature type="compositionally biased region" description="Basic and acidic residues" evidence="1">
    <location>
        <begin position="166"/>
        <end position="182"/>
    </location>
</feature>
<dbReference type="InterPro" id="IPR045255">
    <property type="entry name" value="RanBP1-like"/>
</dbReference>
<dbReference type="PANTHER" id="PTHR23138">
    <property type="entry name" value="RAN BINDING PROTEIN"/>
    <property type="match status" value="1"/>
</dbReference>
<gene>
    <name evidence="3" type="ORF">CHS0354_043106</name>
</gene>
<dbReference type="SMART" id="SM00160">
    <property type="entry name" value="RanBD"/>
    <property type="match status" value="1"/>
</dbReference>
<reference evidence="3" key="1">
    <citation type="journal article" date="2021" name="Genome Biol. Evol.">
        <title>A High-Quality Reference Genome for a Parasitic Bivalve with Doubly Uniparental Inheritance (Bivalvia: Unionida).</title>
        <authorList>
            <person name="Smith C.H."/>
        </authorList>
    </citation>
    <scope>NUCLEOTIDE SEQUENCE</scope>
    <source>
        <strain evidence="3">CHS0354</strain>
    </source>
</reference>
<dbReference type="EMBL" id="JAEAOA010002361">
    <property type="protein sequence ID" value="KAK3576139.1"/>
    <property type="molecule type" value="Genomic_DNA"/>
</dbReference>
<evidence type="ECO:0000313" key="3">
    <source>
        <dbReference type="EMBL" id="KAK3576139.1"/>
    </source>
</evidence>
<dbReference type="Gene3D" id="2.30.29.30">
    <property type="entry name" value="Pleckstrin-homology domain (PH domain)/Phosphotyrosine-binding domain (PTB)"/>
    <property type="match status" value="1"/>
</dbReference>
<keyword evidence="4" id="KW-1185">Reference proteome</keyword>
<feature type="compositionally biased region" description="Basic and acidic residues" evidence="1">
    <location>
        <begin position="217"/>
        <end position="229"/>
    </location>
</feature>
<name>A0AAE0RMI7_9BIVA</name>
<sequence length="229" mass="26017">MADDKDEIVESPDIHFEPLVKLPEVEIKTLEDEEDTLVEIRAKLFRFDKTMDPPEWKERGTGDVKILKHKETGYIRVLMRRDKTLKICANHYVTPQMELLPNCGSDRTWVWNTLADFADEEARPELLAIRFINAENAQKFKKAFDEGKDLMAKVLTSKVNGVTSPGKEDKSSTKEDKEKSSLDADTDSVADKLQTLTVDGKTEESSGKNSDTENSDSEERTDSDTEEQK</sequence>
<reference evidence="3" key="3">
    <citation type="submission" date="2023-05" db="EMBL/GenBank/DDBJ databases">
        <authorList>
            <person name="Smith C.H."/>
        </authorList>
    </citation>
    <scope>NUCLEOTIDE SEQUENCE</scope>
    <source>
        <strain evidence="3">CHS0354</strain>
        <tissue evidence="3">Mantle</tissue>
    </source>
</reference>
<dbReference type="FunFam" id="2.30.29.30:FF:000136">
    <property type="entry name" value="Ran-specific GTPase-activating protein-like"/>
    <property type="match status" value="1"/>
</dbReference>
<feature type="region of interest" description="Disordered" evidence="1">
    <location>
        <begin position="160"/>
        <end position="229"/>
    </location>
</feature>
<comment type="caution">
    <text evidence="3">The sequence shown here is derived from an EMBL/GenBank/DDBJ whole genome shotgun (WGS) entry which is preliminary data.</text>
</comment>
<dbReference type="InterPro" id="IPR011993">
    <property type="entry name" value="PH-like_dom_sf"/>
</dbReference>
<dbReference type="InterPro" id="IPR000156">
    <property type="entry name" value="Ran_bind_dom"/>
</dbReference>
<dbReference type="GO" id="GO:0005643">
    <property type="term" value="C:nuclear pore"/>
    <property type="evidence" value="ECO:0007669"/>
    <property type="project" value="TreeGrafter"/>
</dbReference>
<feature type="domain" description="RanBD1" evidence="2">
    <location>
        <begin position="15"/>
        <end position="153"/>
    </location>
</feature>
<dbReference type="InterPro" id="IPR045256">
    <property type="entry name" value="RanBP1_RanBD"/>
</dbReference>
<dbReference type="SUPFAM" id="SSF50729">
    <property type="entry name" value="PH domain-like"/>
    <property type="match status" value="1"/>
</dbReference>